<dbReference type="SUPFAM" id="SSF69593">
    <property type="entry name" value="Glycerol-3-phosphate (1)-acyltransferase"/>
    <property type="match status" value="1"/>
</dbReference>
<reference evidence="4 6" key="1">
    <citation type="submission" date="2016-10" db="EMBL/GenBank/DDBJ databases">
        <authorList>
            <person name="de Groot N.N."/>
        </authorList>
    </citation>
    <scope>NUCLEOTIDE SEQUENCE [LARGE SCALE GENOMIC DNA]</scope>
    <source>
        <strain evidence="4 6">WG14</strain>
    </source>
</reference>
<feature type="domain" description="Phospholipid/glycerol acyltransferase" evidence="3">
    <location>
        <begin position="54"/>
        <end position="167"/>
    </location>
</feature>
<organism evidence="4 6">
    <name type="scientific">Geotoga petraea</name>
    <dbReference type="NCBI Taxonomy" id="28234"/>
    <lineage>
        <taxon>Bacteria</taxon>
        <taxon>Thermotogati</taxon>
        <taxon>Thermotogota</taxon>
        <taxon>Thermotogae</taxon>
        <taxon>Petrotogales</taxon>
        <taxon>Petrotogaceae</taxon>
        <taxon>Geotoga</taxon>
    </lineage>
</organism>
<proteinExistence type="predicted"/>
<keyword evidence="2 4" id="KW-0012">Acyltransferase</keyword>
<accession>A0A1G6M4W8</accession>
<dbReference type="EMBL" id="FMYV01000004">
    <property type="protein sequence ID" value="SDC50364.1"/>
    <property type="molecule type" value="Genomic_DNA"/>
</dbReference>
<dbReference type="AlphaFoldDB" id="A0A1G6M4W8"/>
<name>A0A1G6M4W8_9BACT</name>
<sequence>MSLVLNMYANLSRILPKSMRVKITNNLMNRFLDKYAEIKVINKDMIEKRKGIPTVYIGNHLSNIDGVILNNLLKDNDVAFIAGKKLSENTMTKIILEIAKKINISPNSPDKKAISEALNYLNNGGSIFIFPEGTRSRTGSMIKAKKGFLLLAKMSKAEIVPVGIQGTEKLLPINDDDMSKESFNYSKIKVNFGEPFELPMKTKENRQNWKEIATDYSMRKIAELLDPEYRGEYK</sequence>
<evidence type="ECO:0000313" key="4">
    <source>
        <dbReference type="EMBL" id="SDC50364.1"/>
    </source>
</evidence>
<keyword evidence="6" id="KW-1185">Reference proteome</keyword>
<protein>
    <submittedName>
        <fullName evidence="4">1-acyl-sn-glycerol-3-phosphate acyltransferase</fullName>
    </submittedName>
</protein>
<dbReference type="SMART" id="SM00563">
    <property type="entry name" value="PlsC"/>
    <property type="match status" value="1"/>
</dbReference>
<evidence type="ECO:0000313" key="6">
    <source>
        <dbReference type="Proteomes" id="UP000199322"/>
    </source>
</evidence>
<dbReference type="STRING" id="28234.SAMN04488588_1233"/>
<dbReference type="RefSeq" id="WP_091403669.1">
    <property type="nucleotide sequence ID" value="NZ_FMYV01000004.1"/>
</dbReference>
<evidence type="ECO:0000259" key="3">
    <source>
        <dbReference type="SMART" id="SM00563"/>
    </source>
</evidence>
<keyword evidence="1 4" id="KW-0808">Transferase</keyword>
<dbReference type="EMBL" id="SRME01000004">
    <property type="protein sequence ID" value="TGG87514.1"/>
    <property type="molecule type" value="Genomic_DNA"/>
</dbReference>
<gene>
    <name evidence="5" type="ORF">E4650_07150</name>
    <name evidence="4" type="ORF">SAMN04488588_1233</name>
</gene>
<dbReference type="Pfam" id="PF01553">
    <property type="entry name" value="Acyltransferase"/>
    <property type="match status" value="1"/>
</dbReference>
<dbReference type="Proteomes" id="UP000297288">
    <property type="component" value="Unassembled WGS sequence"/>
</dbReference>
<dbReference type="OrthoDB" id="9803035at2"/>
<evidence type="ECO:0000256" key="1">
    <source>
        <dbReference type="ARBA" id="ARBA00022679"/>
    </source>
</evidence>
<dbReference type="InterPro" id="IPR002123">
    <property type="entry name" value="Plipid/glycerol_acylTrfase"/>
</dbReference>
<dbReference type="Proteomes" id="UP000199322">
    <property type="component" value="Unassembled WGS sequence"/>
</dbReference>
<reference evidence="5 7" key="2">
    <citation type="submission" date="2019-04" db="EMBL/GenBank/DDBJ databases">
        <title>Draft genome sequence data and analysis of a Fermenting Bacterium, Geotoga petraea strain HO-Geo1, isolated from heavy-oil petroleum reservoir in Russia.</title>
        <authorList>
            <person name="Grouzdev D.S."/>
            <person name="Semenova E.M."/>
            <person name="Sokolova D.S."/>
            <person name="Tourova T.P."/>
            <person name="Poltaraus A.B."/>
            <person name="Nazina T.N."/>
        </authorList>
    </citation>
    <scope>NUCLEOTIDE SEQUENCE [LARGE SCALE GENOMIC DNA]</scope>
    <source>
        <strain evidence="5 7">HO-Geo1</strain>
    </source>
</reference>
<evidence type="ECO:0000313" key="7">
    <source>
        <dbReference type="Proteomes" id="UP000297288"/>
    </source>
</evidence>
<dbReference type="GO" id="GO:0003841">
    <property type="term" value="F:1-acylglycerol-3-phosphate O-acyltransferase activity"/>
    <property type="evidence" value="ECO:0007669"/>
    <property type="project" value="TreeGrafter"/>
</dbReference>
<dbReference type="CDD" id="cd07989">
    <property type="entry name" value="LPLAT_AGPAT-like"/>
    <property type="match status" value="1"/>
</dbReference>
<evidence type="ECO:0000313" key="5">
    <source>
        <dbReference type="EMBL" id="TGG87514.1"/>
    </source>
</evidence>
<dbReference type="GO" id="GO:0006654">
    <property type="term" value="P:phosphatidic acid biosynthetic process"/>
    <property type="evidence" value="ECO:0007669"/>
    <property type="project" value="TreeGrafter"/>
</dbReference>
<evidence type="ECO:0000256" key="2">
    <source>
        <dbReference type="ARBA" id="ARBA00023315"/>
    </source>
</evidence>
<dbReference type="PANTHER" id="PTHR10434:SF40">
    <property type="entry name" value="1-ACYL-SN-GLYCEROL-3-PHOSPHATE ACYLTRANSFERASE"/>
    <property type="match status" value="1"/>
</dbReference>
<dbReference type="PANTHER" id="PTHR10434">
    <property type="entry name" value="1-ACYL-SN-GLYCEROL-3-PHOSPHATE ACYLTRANSFERASE"/>
    <property type="match status" value="1"/>
</dbReference>